<evidence type="ECO:0000256" key="9">
    <source>
        <dbReference type="ARBA" id="ARBA00044878"/>
    </source>
</evidence>
<comment type="function">
    <text evidence="23">Lysosomal dipeptide uniporter that selectively exports lysine, arginine or histidine-containing dipeptides with a net positive charge from the lysosome lumen into the cytosol. Could play a role in a specific type of protein O-glycosylation indirectly regulating macrophages migration and tissue invasion. Also essential for liver homeostasis.</text>
</comment>
<comment type="catalytic activity">
    <reaction evidence="20">
        <text>L-lysyl-glycine(out) = L-lysyl-glycine(in)</text>
        <dbReference type="Rhea" id="RHEA:79407"/>
        <dbReference type="ChEBI" id="CHEBI:191202"/>
    </reaction>
</comment>
<evidence type="ECO:0000256" key="24">
    <source>
        <dbReference type="ARBA" id="ARBA00046376"/>
    </source>
</evidence>
<dbReference type="InterPro" id="IPR036259">
    <property type="entry name" value="MFS_trans_sf"/>
</dbReference>
<comment type="caution">
    <text evidence="27">The sequence shown here is derived from an EMBL/GenBank/DDBJ whole genome shotgun (WGS) entry which is preliminary data.</text>
</comment>
<comment type="catalytic activity">
    <reaction evidence="17">
        <text>L-arginyl-glycine(out) = L-arginyl-glycine(in)</text>
        <dbReference type="Rhea" id="RHEA:79391"/>
        <dbReference type="ChEBI" id="CHEBI:229955"/>
    </reaction>
</comment>
<comment type="catalytic activity">
    <reaction evidence="10">
        <text>L-alpha-aminoacyl-L-arginine(out) = L-alpha-aminoacyl-L-arginine(in)</text>
        <dbReference type="Rhea" id="RHEA:79367"/>
        <dbReference type="ChEBI" id="CHEBI:229968"/>
    </reaction>
</comment>
<evidence type="ECO:0000256" key="7">
    <source>
        <dbReference type="ARBA" id="ARBA00023228"/>
    </source>
</evidence>
<evidence type="ECO:0000256" key="14">
    <source>
        <dbReference type="ARBA" id="ARBA00044898"/>
    </source>
</evidence>
<evidence type="ECO:0000256" key="23">
    <source>
        <dbReference type="ARBA" id="ARBA00045709"/>
    </source>
</evidence>
<dbReference type="EMBL" id="JATAAI010000001">
    <property type="protein sequence ID" value="KAK1748492.1"/>
    <property type="molecule type" value="Genomic_DNA"/>
</dbReference>
<dbReference type="PANTHER" id="PTHR23512:SF3">
    <property type="entry name" value="MAJOR FACILITATOR SUPERFAMILY DOMAIN-CONTAINING PROTEIN 1"/>
    <property type="match status" value="1"/>
</dbReference>
<name>A0AAD8YNI8_9STRA</name>
<dbReference type="Gene3D" id="1.20.1250.20">
    <property type="entry name" value="MFS general substrate transporter like domains"/>
    <property type="match status" value="2"/>
</dbReference>
<evidence type="ECO:0000256" key="2">
    <source>
        <dbReference type="ARBA" id="ARBA00008335"/>
    </source>
</evidence>
<comment type="similarity">
    <text evidence="2">Belongs to the major facilitator superfamily.</text>
</comment>
<organism evidence="27 28">
    <name type="scientific">Skeletonema marinoi</name>
    <dbReference type="NCBI Taxonomy" id="267567"/>
    <lineage>
        <taxon>Eukaryota</taxon>
        <taxon>Sar</taxon>
        <taxon>Stramenopiles</taxon>
        <taxon>Ochrophyta</taxon>
        <taxon>Bacillariophyta</taxon>
        <taxon>Coscinodiscophyceae</taxon>
        <taxon>Thalassiosirophycidae</taxon>
        <taxon>Thalassiosirales</taxon>
        <taxon>Skeletonemataceae</taxon>
        <taxon>Skeletonema</taxon>
        <taxon>Skeletonema marinoi-dohrnii complex</taxon>
    </lineage>
</organism>
<evidence type="ECO:0000256" key="21">
    <source>
        <dbReference type="ARBA" id="ARBA00044985"/>
    </source>
</evidence>
<evidence type="ECO:0000256" key="15">
    <source>
        <dbReference type="ARBA" id="ARBA00044899"/>
    </source>
</evidence>
<dbReference type="GO" id="GO:0005765">
    <property type="term" value="C:lysosomal membrane"/>
    <property type="evidence" value="ECO:0007669"/>
    <property type="project" value="UniProtKB-SubCell"/>
</dbReference>
<comment type="catalytic activity">
    <reaction evidence="18">
        <text>L-histidyl-L-alpha-amino acid(out) = L-histidyl-L-alpha-amino acid(in)</text>
        <dbReference type="Rhea" id="RHEA:79379"/>
        <dbReference type="ChEBI" id="CHEBI:229964"/>
    </reaction>
</comment>
<comment type="subcellular location">
    <subcellularLocation>
        <location evidence="1">Lysosome membrane</location>
        <topology evidence="1">Multi-pass membrane protein</topology>
    </subcellularLocation>
</comment>
<evidence type="ECO:0000256" key="3">
    <source>
        <dbReference type="ARBA" id="ARBA00022448"/>
    </source>
</evidence>
<evidence type="ECO:0000256" key="10">
    <source>
        <dbReference type="ARBA" id="ARBA00044881"/>
    </source>
</evidence>
<dbReference type="Pfam" id="PF07690">
    <property type="entry name" value="MFS_1"/>
    <property type="match status" value="2"/>
</dbReference>
<evidence type="ECO:0000256" key="8">
    <source>
        <dbReference type="ARBA" id="ARBA00044876"/>
    </source>
</evidence>
<comment type="subunit">
    <text evidence="24">Homodimer. Interacts with lysosomal protein GLMP (via lumenal domain); the interaction starts while both proteins are still in the endoplasmic reticulum and is required for stabilization of MFSD1 in lysosomes but has no direct effect on its targeting to lysosomes or transporter activity.</text>
</comment>
<keyword evidence="7" id="KW-0458">Lysosome</keyword>
<reference evidence="27" key="1">
    <citation type="submission" date="2023-06" db="EMBL/GenBank/DDBJ databases">
        <title>Survivors Of The Sea: Transcriptome response of Skeletonema marinoi to long-term dormancy.</title>
        <authorList>
            <person name="Pinder M.I.M."/>
            <person name="Kourtchenko O."/>
            <person name="Robertson E.K."/>
            <person name="Larsson T."/>
            <person name="Maumus F."/>
            <person name="Osuna-Cruz C.M."/>
            <person name="Vancaester E."/>
            <person name="Stenow R."/>
            <person name="Vandepoele K."/>
            <person name="Ploug H."/>
            <person name="Bruchert V."/>
            <person name="Godhe A."/>
            <person name="Topel M."/>
        </authorList>
    </citation>
    <scope>NUCLEOTIDE SEQUENCE</scope>
    <source>
        <strain evidence="27">R05AC</strain>
    </source>
</reference>
<comment type="catalytic activity">
    <reaction evidence="12">
        <text>L-lysyl-L-alpha-amino acid(out) = L-lysyl-L-alpha-amino acid(in)</text>
        <dbReference type="Rhea" id="RHEA:79387"/>
        <dbReference type="ChEBI" id="CHEBI:229965"/>
    </reaction>
</comment>
<evidence type="ECO:0000256" key="19">
    <source>
        <dbReference type="ARBA" id="ARBA00044919"/>
    </source>
</evidence>
<feature type="transmembrane region" description="Helical" evidence="26">
    <location>
        <begin position="108"/>
        <end position="126"/>
    </location>
</feature>
<sequence>METYLRNRGDRMPERTTPMGLEPDDDGNVDESNQLHYGNNDEDFSHTLTQHQPAAMHFSKSSLRSRWLVLALTCTVMTASYYSYDIPSALHQQLSDYMPQSSNFERNFNLLYTVYSIPNVILPLFGGNFVDRYGAPQCLLVFASIVCCGSVLLSIGVSNKSWEVMYLGRFVFGLGAESLCVAQSTITSDWFEGKDIAFAMGIGLSVSRLGSIFNNITSPKVANSRGGIQSAFWIGPVLTFSSLFAAALIIFVDRRAIKKLKKREALLEDDAPVRNENNNPCSESDEVHLTDFRKFGIMFWLLTISCFVVYGCVLPFNNVAAGILLERNYYKPAPSSCHLLHPDQCTLGYLQNETNPSLSDSTGALCSIDPSQAPLLPSSVNITSSASDQSGEWDNDAYVYPNLTTHDVQCNDPFWYSACTSDYCTKESASTERAGKVMSIPYLISALSSPPLGLLVDKIGRRAQIASLASGLLFIVHLTMAVSHSSPVLPLVGQGIAYSCYAAVIWPSVPLTVDKKFTGTAFGVITSVQNIGLALFPLMIASIYKASGNSYIPNVEFLFMSCAGLGVLIGLLLNRLDRRNGGKLNGITSDDESRADAGFANVEDEYFSP</sequence>
<comment type="catalytic activity">
    <reaction evidence="11">
        <text>L-alpha-aminoacyl-L-histidine(out) = L-alpha-aminoacyl-L-histidine(in)</text>
        <dbReference type="Rhea" id="RHEA:79375"/>
        <dbReference type="ChEBI" id="CHEBI:229967"/>
    </reaction>
</comment>
<evidence type="ECO:0000256" key="25">
    <source>
        <dbReference type="SAM" id="MobiDB-lite"/>
    </source>
</evidence>
<dbReference type="PANTHER" id="PTHR23512">
    <property type="entry name" value="MAJOR FACILITATOR SUPERFAMILY DOMAIN-CONTAINING PROTEIN 1"/>
    <property type="match status" value="1"/>
</dbReference>
<evidence type="ECO:0000256" key="5">
    <source>
        <dbReference type="ARBA" id="ARBA00022989"/>
    </source>
</evidence>
<dbReference type="GO" id="GO:0022857">
    <property type="term" value="F:transmembrane transporter activity"/>
    <property type="evidence" value="ECO:0007669"/>
    <property type="project" value="InterPro"/>
</dbReference>
<dbReference type="InterPro" id="IPR011701">
    <property type="entry name" value="MFS"/>
</dbReference>
<comment type="catalytic activity">
    <reaction evidence="19">
        <text>L-alanyl-L-lysine(out) = L-alanyl-L-lysine(in)</text>
        <dbReference type="Rhea" id="RHEA:79415"/>
        <dbReference type="ChEBI" id="CHEBI:192470"/>
    </reaction>
</comment>
<dbReference type="SUPFAM" id="SSF103473">
    <property type="entry name" value="MFS general substrate transporter"/>
    <property type="match status" value="2"/>
</dbReference>
<comment type="catalytic activity">
    <reaction evidence="14">
        <text>L-aspartyl-L-lysine(out) = L-aspartyl-L-lysine(in)</text>
        <dbReference type="Rhea" id="RHEA:79411"/>
        <dbReference type="ChEBI" id="CHEBI:229953"/>
    </reaction>
</comment>
<feature type="transmembrane region" description="Helical" evidence="26">
    <location>
        <begin position="550"/>
        <end position="573"/>
    </location>
</feature>
<keyword evidence="3" id="KW-0813">Transport</keyword>
<evidence type="ECO:0000256" key="11">
    <source>
        <dbReference type="ARBA" id="ARBA00044884"/>
    </source>
</evidence>
<feature type="transmembrane region" description="Helical" evidence="26">
    <location>
        <begin position="297"/>
        <end position="316"/>
    </location>
</feature>
<feature type="region of interest" description="Disordered" evidence="25">
    <location>
        <begin position="1"/>
        <end position="33"/>
    </location>
</feature>
<gene>
    <name evidence="27" type="ORF">QTG54_000431</name>
</gene>
<keyword evidence="4 26" id="KW-0812">Transmembrane</keyword>
<comment type="catalytic activity">
    <reaction evidence="13">
        <text>L-alpha-aminoacyl-L-lysine(out) = L-alpha-aminoacyl-L-lysine(in)</text>
        <dbReference type="Rhea" id="RHEA:79383"/>
        <dbReference type="ChEBI" id="CHEBI:229966"/>
    </reaction>
</comment>
<evidence type="ECO:0000256" key="22">
    <source>
        <dbReference type="ARBA" id="ARBA00045018"/>
    </source>
</evidence>
<dbReference type="AlphaFoldDB" id="A0AAD8YNI8"/>
<evidence type="ECO:0000256" key="18">
    <source>
        <dbReference type="ARBA" id="ARBA00044912"/>
    </source>
</evidence>
<evidence type="ECO:0000256" key="6">
    <source>
        <dbReference type="ARBA" id="ARBA00023136"/>
    </source>
</evidence>
<comment type="catalytic activity">
    <reaction evidence="16">
        <text>L-lysyl-L-lysine(out) = L-lysyl-L-lysine(in)</text>
        <dbReference type="Rhea" id="RHEA:79403"/>
        <dbReference type="ChEBI" id="CHEBI:229956"/>
    </reaction>
</comment>
<proteinExistence type="inferred from homology"/>
<comment type="catalytic activity">
    <reaction evidence="9">
        <text>L-histidyl-glycine(out) = L-histidyl-glycine(in)</text>
        <dbReference type="Rhea" id="RHEA:79395"/>
        <dbReference type="ChEBI" id="CHEBI:229957"/>
    </reaction>
</comment>
<comment type="catalytic activity">
    <reaction evidence="15">
        <text>L-arginyl-L-alpha-amino acid(out) = L-arginyl-L-alpha-amino acid(in)</text>
        <dbReference type="Rhea" id="RHEA:79371"/>
        <dbReference type="ChEBI" id="CHEBI:84315"/>
    </reaction>
</comment>
<protein>
    <recommendedName>
        <fullName evidence="21">Lysosomal dipeptide transporter MFSD1</fullName>
    </recommendedName>
    <alternativeName>
        <fullName evidence="22">Major facilitator superfamily domain-containing protein 1</fullName>
    </alternativeName>
</protein>
<evidence type="ECO:0000313" key="27">
    <source>
        <dbReference type="EMBL" id="KAK1748492.1"/>
    </source>
</evidence>
<evidence type="ECO:0000256" key="26">
    <source>
        <dbReference type="SAM" id="Phobius"/>
    </source>
</evidence>
<evidence type="ECO:0000256" key="17">
    <source>
        <dbReference type="ARBA" id="ARBA00044903"/>
    </source>
</evidence>
<evidence type="ECO:0000256" key="20">
    <source>
        <dbReference type="ARBA" id="ARBA00044924"/>
    </source>
</evidence>
<keyword evidence="28" id="KW-1185">Reference proteome</keyword>
<comment type="catalytic activity">
    <reaction evidence="8">
        <text>L-lysyl-L-alanine(out) = L-lysyl-L-alanine(in)</text>
        <dbReference type="Rhea" id="RHEA:79399"/>
        <dbReference type="ChEBI" id="CHEBI:229954"/>
    </reaction>
</comment>
<dbReference type="Proteomes" id="UP001224775">
    <property type="component" value="Unassembled WGS sequence"/>
</dbReference>
<feature type="transmembrane region" description="Helical" evidence="26">
    <location>
        <begin position="164"/>
        <end position="184"/>
    </location>
</feature>
<accession>A0AAD8YNI8</accession>
<evidence type="ECO:0000256" key="12">
    <source>
        <dbReference type="ARBA" id="ARBA00044891"/>
    </source>
</evidence>
<feature type="transmembrane region" description="Helical" evidence="26">
    <location>
        <begin position="463"/>
        <end position="482"/>
    </location>
</feature>
<feature type="transmembrane region" description="Helical" evidence="26">
    <location>
        <begin position="488"/>
        <end position="509"/>
    </location>
</feature>
<evidence type="ECO:0000313" key="28">
    <source>
        <dbReference type="Proteomes" id="UP001224775"/>
    </source>
</evidence>
<keyword evidence="5 26" id="KW-1133">Transmembrane helix</keyword>
<evidence type="ECO:0000256" key="16">
    <source>
        <dbReference type="ARBA" id="ARBA00044900"/>
    </source>
</evidence>
<evidence type="ECO:0000256" key="1">
    <source>
        <dbReference type="ARBA" id="ARBA00004155"/>
    </source>
</evidence>
<evidence type="ECO:0000256" key="13">
    <source>
        <dbReference type="ARBA" id="ARBA00044893"/>
    </source>
</evidence>
<dbReference type="InterPro" id="IPR052187">
    <property type="entry name" value="MFSD1"/>
</dbReference>
<evidence type="ECO:0000256" key="4">
    <source>
        <dbReference type="ARBA" id="ARBA00022692"/>
    </source>
</evidence>
<keyword evidence="6 26" id="KW-0472">Membrane</keyword>
<feature type="transmembrane region" description="Helical" evidence="26">
    <location>
        <begin position="196"/>
        <end position="213"/>
    </location>
</feature>
<feature type="transmembrane region" description="Helical" evidence="26">
    <location>
        <begin position="138"/>
        <end position="158"/>
    </location>
</feature>
<feature type="compositionally biased region" description="Basic and acidic residues" evidence="25">
    <location>
        <begin position="1"/>
        <end position="14"/>
    </location>
</feature>
<feature type="transmembrane region" description="Helical" evidence="26">
    <location>
        <begin position="233"/>
        <end position="252"/>
    </location>
</feature>
<feature type="transmembrane region" description="Helical" evidence="26">
    <location>
        <begin position="521"/>
        <end position="544"/>
    </location>
</feature>